<feature type="domain" description="DinB-like" evidence="1">
    <location>
        <begin position="11"/>
        <end position="145"/>
    </location>
</feature>
<evidence type="ECO:0000313" key="2">
    <source>
        <dbReference type="EMBL" id="OGF58683.1"/>
    </source>
</evidence>
<comment type="caution">
    <text evidence="2">The sequence shown here is derived from an EMBL/GenBank/DDBJ whole genome shotgun (WGS) entry which is preliminary data.</text>
</comment>
<dbReference type="Pfam" id="PF12867">
    <property type="entry name" value="DinB_2"/>
    <property type="match status" value="1"/>
</dbReference>
<accession>A0A1F5V5I0</accession>
<dbReference type="STRING" id="1817863.A2Y62_07005"/>
<dbReference type="AlphaFoldDB" id="A0A1F5V5I0"/>
<dbReference type="EMBL" id="MFGW01000235">
    <property type="protein sequence ID" value="OGF58683.1"/>
    <property type="molecule type" value="Genomic_DNA"/>
</dbReference>
<dbReference type="SUPFAM" id="SSF109854">
    <property type="entry name" value="DinB/YfiT-like putative metalloenzymes"/>
    <property type="match status" value="1"/>
</dbReference>
<evidence type="ECO:0000313" key="3">
    <source>
        <dbReference type="Proteomes" id="UP000178943"/>
    </source>
</evidence>
<sequence>MNIREMLLPEFDQEMAKTRITLERIPEDKLAWKPHEKSFSLGDLAMHIANINSWTALTINNEIFDMAPPGAPPFQKPKVNSLDEILAVFDKNVISAREAIAKSSNDHLLKVWTLLSGGKTILSLPRIAALRGFILNHSIHHRAQLGVYLRLNNVPVPAIYGRSADENPF</sequence>
<proteinExistence type="predicted"/>
<dbReference type="Proteomes" id="UP000178943">
    <property type="component" value="Unassembled WGS sequence"/>
</dbReference>
<gene>
    <name evidence="2" type="ORF">A2Y62_07005</name>
</gene>
<protein>
    <submittedName>
        <fullName evidence="2">Damage-inducible protein DinB</fullName>
    </submittedName>
</protein>
<dbReference type="InterPro" id="IPR034660">
    <property type="entry name" value="DinB/YfiT-like"/>
</dbReference>
<name>A0A1F5V5I0_9BACT</name>
<organism evidence="2 3">
    <name type="scientific">Candidatus Fischerbacteria bacterium RBG_13_37_8</name>
    <dbReference type="NCBI Taxonomy" id="1817863"/>
    <lineage>
        <taxon>Bacteria</taxon>
        <taxon>Candidatus Fischeribacteriota</taxon>
    </lineage>
</organism>
<evidence type="ECO:0000259" key="1">
    <source>
        <dbReference type="Pfam" id="PF12867"/>
    </source>
</evidence>
<dbReference type="Gene3D" id="1.20.120.450">
    <property type="entry name" value="dinb family like domain"/>
    <property type="match status" value="1"/>
</dbReference>
<dbReference type="InterPro" id="IPR024775">
    <property type="entry name" value="DinB-like"/>
</dbReference>
<reference evidence="2 3" key="1">
    <citation type="journal article" date="2016" name="Nat. Commun.">
        <title>Thousands of microbial genomes shed light on interconnected biogeochemical processes in an aquifer system.</title>
        <authorList>
            <person name="Anantharaman K."/>
            <person name="Brown C.T."/>
            <person name="Hug L.A."/>
            <person name="Sharon I."/>
            <person name="Castelle C.J."/>
            <person name="Probst A.J."/>
            <person name="Thomas B.C."/>
            <person name="Singh A."/>
            <person name="Wilkins M.J."/>
            <person name="Karaoz U."/>
            <person name="Brodie E.L."/>
            <person name="Williams K.H."/>
            <person name="Hubbard S.S."/>
            <person name="Banfield J.F."/>
        </authorList>
    </citation>
    <scope>NUCLEOTIDE SEQUENCE [LARGE SCALE GENOMIC DNA]</scope>
</reference>